<organism evidence="8 9">
    <name type="scientific">Chanos chanos</name>
    <name type="common">Milkfish</name>
    <name type="synonym">Mugil chanos</name>
    <dbReference type="NCBI Taxonomy" id="29144"/>
    <lineage>
        <taxon>Eukaryota</taxon>
        <taxon>Metazoa</taxon>
        <taxon>Chordata</taxon>
        <taxon>Craniata</taxon>
        <taxon>Vertebrata</taxon>
        <taxon>Euteleostomi</taxon>
        <taxon>Actinopterygii</taxon>
        <taxon>Neopterygii</taxon>
        <taxon>Teleostei</taxon>
        <taxon>Ostariophysi</taxon>
        <taxon>Gonorynchiformes</taxon>
        <taxon>Chanidae</taxon>
        <taxon>Chanos</taxon>
    </lineage>
</organism>
<evidence type="ECO:0000256" key="5">
    <source>
        <dbReference type="ARBA" id="ARBA00022989"/>
    </source>
</evidence>
<feature type="transmembrane region" description="Helical" evidence="7">
    <location>
        <begin position="287"/>
        <end position="306"/>
    </location>
</feature>
<feature type="transmembrane region" description="Helical" evidence="7">
    <location>
        <begin position="202"/>
        <end position="222"/>
    </location>
</feature>
<feature type="transmembrane region" description="Helical" evidence="7">
    <location>
        <begin position="228"/>
        <end position="246"/>
    </location>
</feature>
<keyword evidence="6 7" id="KW-0472">Membrane</keyword>
<keyword evidence="4 7" id="KW-0812">Transmembrane</keyword>
<keyword evidence="8" id="KW-1185">Reference proteome</keyword>
<dbReference type="GO" id="GO:0005886">
    <property type="term" value="C:plasma membrane"/>
    <property type="evidence" value="ECO:0007669"/>
    <property type="project" value="UniProtKB-SubCell"/>
</dbReference>
<evidence type="ECO:0000256" key="3">
    <source>
        <dbReference type="ARBA" id="ARBA00022475"/>
    </source>
</evidence>
<gene>
    <name evidence="9" type="primary">LOC115824687</name>
</gene>
<dbReference type="Proteomes" id="UP000504632">
    <property type="component" value="Chromosome 12"/>
</dbReference>
<dbReference type="GO" id="GO:1902742">
    <property type="term" value="P:apoptotic process involved in development"/>
    <property type="evidence" value="ECO:0007669"/>
    <property type="project" value="TreeGrafter"/>
</dbReference>
<evidence type="ECO:0000256" key="1">
    <source>
        <dbReference type="ARBA" id="ARBA00004651"/>
    </source>
</evidence>
<comment type="similarity">
    <text evidence="2 7">Belongs to the XK family.</text>
</comment>
<feature type="transmembrane region" description="Helical" evidence="7">
    <location>
        <begin position="43"/>
        <end position="67"/>
    </location>
</feature>
<dbReference type="OrthoDB" id="6136301at2759"/>
<accession>A0A6J2WIV9</accession>
<feature type="transmembrane region" description="Helical" evidence="7">
    <location>
        <begin position="258"/>
        <end position="275"/>
    </location>
</feature>
<dbReference type="InParanoid" id="A0A6J2WIV9"/>
<keyword evidence="3" id="KW-1003">Cell membrane</keyword>
<evidence type="ECO:0000313" key="9">
    <source>
        <dbReference type="RefSeq" id="XP_030644304.1"/>
    </source>
</evidence>
<evidence type="ECO:0000256" key="7">
    <source>
        <dbReference type="RuleBase" id="RU910716"/>
    </source>
</evidence>
<name>A0A6J2WIV9_CHACN</name>
<dbReference type="Pfam" id="PF09815">
    <property type="entry name" value="XK-related"/>
    <property type="match status" value="1"/>
</dbReference>
<dbReference type="GO" id="GO:0070782">
    <property type="term" value="P:phosphatidylserine exposure on apoptotic cell surface"/>
    <property type="evidence" value="ECO:0007669"/>
    <property type="project" value="TreeGrafter"/>
</dbReference>
<reference evidence="9" key="1">
    <citation type="submission" date="2025-08" db="UniProtKB">
        <authorList>
            <consortium name="RefSeq"/>
        </authorList>
    </citation>
    <scope>IDENTIFICATION</scope>
</reference>
<protein>
    <recommendedName>
        <fullName evidence="7">XK-related protein</fullName>
    </recommendedName>
</protein>
<dbReference type="InterPro" id="IPR018629">
    <property type="entry name" value="XK-rel"/>
</dbReference>
<evidence type="ECO:0000256" key="2">
    <source>
        <dbReference type="ARBA" id="ARBA00008789"/>
    </source>
</evidence>
<evidence type="ECO:0000313" key="8">
    <source>
        <dbReference type="Proteomes" id="UP000504632"/>
    </source>
</evidence>
<feature type="transmembrane region" description="Helical" evidence="7">
    <location>
        <begin position="318"/>
        <end position="340"/>
    </location>
</feature>
<feature type="transmembrane region" description="Helical" evidence="7">
    <location>
        <begin position="162"/>
        <end position="182"/>
    </location>
</feature>
<dbReference type="PANTHER" id="PTHR16024:SF19">
    <property type="entry name" value="XK-RELATED PROTEIN"/>
    <property type="match status" value="1"/>
</dbReference>
<evidence type="ECO:0000256" key="6">
    <source>
        <dbReference type="ARBA" id="ARBA00023136"/>
    </source>
</evidence>
<keyword evidence="5 7" id="KW-1133">Transmembrane helix</keyword>
<proteinExistence type="inferred from homology"/>
<comment type="subcellular location">
    <subcellularLocation>
        <location evidence="1">Cell membrane</location>
        <topology evidence="1">Multi-pass membrane protein</topology>
    </subcellularLocation>
    <subcellularLocation>
        <location evidence="7">Membrane</location>
        <topology evidence="7">Multi-pass membrane protein</topology>
    </subcellularLocation>
</comment>
<dbReference type="InterPro" id="IPR050895">
    <property type="entry name" value="XK-related_scramblase"/>
</dbReference>
<feature type="transmembrane region" description="Helical" evidence="7">
    <location>
        <begin position="12"/>
        <end position="37"/>
    </location>
</feature>
<dbReference type="RefSeq" id="XP_030644304.1">
    <property type="nucleotide sequence ID" value="XM_030788444.1"/>
</dbReference>
<dbReference type="GO" id="GO:0043652">
    <property type="term" value="P:engulfment of apoptotic cell"/>
    <property type="evidence" value="ECO:0007669"/>
    <property type="project" value="TreeGrafter"/>
</dbReference>
<dbReference type="AlphaFoldDB" id="A0A6J2WIV9"/>
<sequence length="377" mass="43804">MKQDTQFSFKNLLLAIVSFFFFLLDVALDMYAIYSFYQEEAYVSLGVLIFVLVGSSVVLQLFSWMWYTKDSQMFEGRVYNFAKNHSLIGILHVLQLGIFLRYASLVEISIVRFWERISFPQAAAKKQNHDLLTLRLFETFTENIPQLCLMVSTVFIKKELELFTALKIAGSFIAVTISTLMFHRGMCALHCNEHNMGWGSSVIYSLWSLLLILARVTALALFASVLPIFVVAHFLTLWMSFIFWVWREKTKFMDGPGGEWLYRATVGLIWYFSWLNVTRESAKPNSVIYHVVIIMDTGLLVGMWWWKMVCEGLMFIKPLIVVSAVVSFYLVGLAFEMVYYKWLHCTFEVDLPEPTEGRHRTEIIQAACLEERQPEIY</sequence>
<evidence type="ECO:0000256" key="4">
    <source>
        <dbReference type="ARBA" id="ARBA00022692"/>
    </source>
</evidence>
<dbReference type="GeneID" id="115824687"/>
<dbReference type="PANTHER" id="PTHR16024">
    <property type="entry name" value="XK-RELATED PROTEIN"/>
    <property type="match status" value="1"/>
</dbReference>